<evidence type="ECO:0000313" key="1">
    <source>
        <dbReference type="EMBL" id="WOJ89527.1"/>
    </source>
</evidence>
<reference evidence="1 2" key="1">
    <citation type="submission" date="2023-10" db="EMBL/GenBank/DDBJ databases">
        <title>Novel methanotroph of the genus Methylocapsa from a subarctic wetland.</title>
        <authorList>
            <person name="Belova S.E."/>
            <person name="Oshkin I.Y."/>
            <person name="Miroshnikov K."/>
            <person name="Dedysh S.N."/>
        </authorList>
    </citation>
    <scope>NUCLEOTIDE SEQUENCE [LARGE SCALE GENOMIC DNA]</scope>
    <source>
        <strain evidence="1 2">RX1</strain>
    </source>
</reference>
<name>A0ABZ0HQG7_9HYPH</name>
<evidence type="ECO:0000313" key="2">
    <source>
        <dbReference type="Proteomes" id="UP001626536"/>
    </source>
</evidence>
<organism evidence="1 2">
    <name type="scientific">Methylocapsa polymorpha</name>
    <dbReference type="NCBI Taxonomy" id="3080828"/>
    <lineage>
        <taxon>Bacteria</taxon>
        <taxon>Pseudomonadati</taxon>
        <taxon>Pseudomonadota</taxon>
        <taxon>Alphaproteobacteria</taxon>
        <taxon>Hyphomicrobiales</taxon>
        <taxon>Beijerinckiaceae</taxon>
        <taxon>Methylocapsa</taxon>
    </lineage>
</organism>
<keyword evidence="2" id="KW-1185">Reference proteome</keyword>
<protein>
    <submittedName>
        <fullName evidence="1">Uncharacterized protein</fullName>
    </submittedName>
</protein>
<proteinExistence type="predicted"/>
<accession>A0ABZ0HQG7</accession>
<sequence>MATIADETAKCSRPSAKLLVSRKDYAKAFASLEASGGKLSPQEKKWLSDIDAQA</sequence>
<dbReference type="RefSeq" id="WP_407338975.1">
    <property type="nucleotide sequence ID" value="NZ_CP136862.1"/>
</dbReference>
<dbReference type="EMBL" id="CP136862">
    <property type="protein sequence ID" value="WOJ89527.1"/>
    <property type="molecule type" value="Genomic_DNA"/>
</dbReference>
<dbReference type="Proteomes" id="UP001626536">
    <property type="component" value="Chromosome"/>
</dbReference>
<gene>
    <name evidence="1" type="ORF">RZS28_17345</name>
</gene>